<reference evidence="1" key="1">
    <citation type="submission" date="2022-12" db="EMBL/GenBank/DDBJ databases">
        <title>Reference genome sequencing for broad-spectrum identification of bacterial and archaeal isolates by mass spectrometry.</title>
        <authorList>
            <person name="Sekiguchi Y."/>
            <person name="Tourlousse D.M."/>
        </authorList>
    </citation>
    <scope>NUCLEOTIDE SEQUENCE</scope>
    <source>
        <strain evidence="1">ASRB1</strain>
    </source>
</reference>
<gene>
    <name evidence="1" type="ORF">DAMNIGENAA_31500</name>
</gene>
<dbReference type="AlphaFoldDB" id="A0A9W6FVR5"/>
<comment type="caution">
    <text evidence="1">The sequence shown here is derived from an EMBL/GenBank/DDBJ whole genome shotgun (WGS) entry which is preliminary data.</text>
</comment>
<proteinExistence type="predicted"/>
<accession>A0A9W6FVR5</accession>
<dbReference type="Proteomes" id="UP001144372">
    <property type="component" value="Unassembled WGS sequence"/>
</dbReference>
<evidence type="ECO:0000313" key="2">
    <source>
        <dbReference type="Proteomes" id="UP001144372"/>
    </source>
</evidence>
<dbReference type="EMBL" id="BSDR01000001">
    <property type="protein sequence ID" value="GLI35717.1"/>
    <property type="molecule type" value="Genomic_DNA"/>
</dbReference>
<dbReference type="RefSeq" id="WP_281795730.1">
    <property type="nucleotide sequence ID" value="NZ_BSDR01000001.1"/>
</dbReference>
<name>A0A9W6FVR5_9BACT</name>
<protein>
    <submittedName>
        <fullName evidence="1">Uncharacterized protein</fullName>
    </submittedName>
</protein>
<organism evidence="1 2">
    <name type="scientific">Desulforhabdus amnigena</name>
    <dbReference type="NCBI Taxonomy" id="40218"/>
    <lineage>
        <taxon>Bacteria</taxon>
        <taxon>Pseudomonadati</taxon>
        <taxon>Thermodesulfobacteriota</taxon>
        <taxon>Syntrophobacteria</taxon>
        <taxon>Syntrophobacterales</taxon>
        <taxon>Syntrophobacteraceae</taxon>
        <taxon>Desulforhabdus</taxon>
    </lineage>
</organism>
<evidence type="ECO:0000313" key="1">
    <source>
        <dbReference type="EMBL" id="GLI35717.1"/>
    </source>
</evidence>
<keyword evidence="2" id="KW-1185">Reference proteome</keyword>
<sequence>MPIRKVSTGMVTEELNIMAETMARSITVAADTDIVIIVEAMDTIKGTAIILRQDIGSITVMPEESMRLMAGGGIFGTTADGITTSSRDGIEDVAKRLFSSRCSHGHSRLPSLGSTIVRR</sequence>